<evidence type="ECO:0000256" key="1">
    <source>
        <dbReference type="SAM" id="MobiDB-lite"/>
    </source>
</evidence>
<keyword evidence="3" id="KW-1185">Reference proteome</keyword>
<dbReference type="Proteomes" id="UP000614601">
    <property type="component" value="Unassembled WGS sequence"/>
</dbReference>
<name>A0A811JR44_9BILA</name>
<reference evidence="2" key="1">
    <citation type="submission" date="2020-09" db="EMBL/GenBank/DDBJ databases">
        <authorList>
            <person name="Kikuchi T."/>
        </authorList>
    </citation>
    <scope>NUCLEOTIDE SEQUENCE</scope>
    <source>
        <strain evidence="2">SH1</strain>
    </source>
</reference>
<accession>A0A811JR44</accession>
<proteinExistence type="predicted"/>
<gene>
    <name evidence="2" type="ORF">BOKJ2_LOCUS497</name>
</gene>
<comment type="caution">
    <text evidence="2">The sequence shown here is derived from an EMBL/GenBank/DDBJ whole genome shotgun (WGS) entry which is preliminary data.</text>
</comment>
<dbReference type="AlphaFoldDB" id="A0A811JR44"/>
<sequence length="146" mass="17010">MAPRNATSAKDFVDMPLDAYRASRRKTVAHAKKTNTKNPKKKPVDFKIRPNDHSRKIQTKVIKIVMNVPVRKTQVADTKPRTWYKKKDTYPTQRTNQRIDQHHNSGRVNKNKAAFKSRKPAQPKVNLAELDKELDAYMKSSKHYKQ</sequence>
<dbReference type="EMBL" id="CAJFDH010000001">
    <property type="protein sequence ID" value="CAD5205813.1"/>
    <property type="molecule type" value="Genomic_DNA"/>
</dbReference>
<feature type="region of interest" description="Disordered" evidence="1">
    <location>
        <begin position="86"/>
        <end position="128"/>
    </location>
</feature>
<feature type="compositionally biased region" description="Basic and acidic residues" evidence="1">
    <location>
        <begin position="42"/>
        <end position="54"/>
    </location>
</feature>
<organism evidence="2 3">
    <name type="scientific">Bursaphelenchus okinawaensis</name>
    <dbReference type="NCBI Taxonomy" id="465554"/>
    <lineage>
        <taxon>Eukaryota</taxon>
        <taxon>Metazoa</taxon>
        <taxon>Ecdysozoa</taxon>
        <taxon>Nematoda</taxon>
        <taxon>Chromadorea</taxon>
        <taxon>Rhabditida</taxon>
        <taxon>Tylenchina</taxon>
        <taxon>Tylenchomorpha</taxon>
        <taxon>Aphelenchoidea</taxon>
        <taxon>Aphelenchoididae</taxon>
        <taxon>Bursaphelenchus</taxon>
    </lineage>
</organism>
<protein>
    <recommendedName>
        <fullName evidence="4">Chromatin target of PRMT1 protein C-terminal domain-containing protein</fullName>
    </recommendedName>
</protein>
<feature type="region of interest" description="Disordered" evidence="1">
    <location>
        <begin position="28"/>
        <end position="54"/>
    </location>
</feature>
<evidence type="ECO:0008006" key="4">
    <source>
        <dbReference type="Google" id="ProtNLM"/>
    </source>
</evidence>
<dbReference type="Proteomes" id="UP000783686">
    <property type="component" value="Unassembled WGS sequence"/>
</dbReference>
<feature type="compositionally biased region" description="Basic residues" evidence="1">
    <location>
        <begin position="28"/>
        <end position="41"/>
    </location>
</feature>
<evidence type="ECO:0000313" key="3">
    <source>
        <dbReference type="Proteomes" id="UP000614601"/>
    </source>
</evidence>
<dbReference type="EMBL" id="CAJFCW020000001">
    <property type="protein sequence ID" value="CAG9079355.1"/>
    <property type="molecule type" value="Genomic_DNA"/>
</dbReference>
<feature type="compositionally biased region" description="Basic residues" evidence="1">
    <location>
        <begin position="109"/>
        <end position="121"/>
    </location>
</feature>
<evidence type="ECO:0000313" key="2">
    <source>
        <dbReference type="EMBL" id="CAD5205813.1"/>
    </source>
</evidence>